<dbReference type="EMBL" id="KZ305076">
    <property type="protein sequence ID" value="PIA29500.1"/>
    <property type="molecule type" value="Genomic_DNA"/>
</dbReference>
<dbReference type="GO" id="GO:0043531">
    <property type="term" value="F:ADP binding"/>
    <property type="evidence" value="ECO:0007669"/>
    <property type="project" value="InterPro"/>
</dbReference>
<protein>
    <recommendedName>
        <fullName evidence="1">NB-ARC domain-containing protein</fullName>
    </recommendedName>
</protein>
<dbReference type="Pfam" id="PF00931">
    <property type="entry name" value="NB-ARC"/>
    <property type="match status" value="1"/>
</dbReference>
<dbReference type="InterPro" id="IPR050905">
    <property type="entry name" value="Plant_NBS-LRR"/>
</dbReference>
<evidence type="ECO:0000313" key="2">
    <source>
        <dbReference type="EMBL" id="PIA29500.1"/>
    </source>
</evidence>
<dbReference type="InterPro" id="IPR027417">
    <property type="entry name" value="P-loop_NTPase"/>
</dbReference>
<dbReference type="SUPFAM" id="SSF52540">
    <property type="entry name" value="P-loop containing nucleoside triphosphate hydrolases"/>
    <property type="match status" value="1"/>
</dbReference>
<dbReference type="Gene3D" id="3.40.50.300">
    <property type="entry name" value="P-loop containing nucleotide triphosphate hydrolases"/>
    <property type="match status" value="1"/>
</dbReference>
<organism evidence="2 3">
    <name type="scientific">Aquilegia coerulea</name>
    <name type="common">Rocky mountain columbine</name>
    <dbReference type="NCBI Taxonomy" id="218851"/>
    <lineage>
        <taxon>Eukaryota</taxon>
        <taxon>Viridiplantae</taxon>
        <taxon>Streptophyta</taxon>
        <taxon>Embryophyta</taxon>
        <taxon>Tracheophyta</taxon>
        <taxon>Spermatophyta</taxon>
        <taxon>Magnoliopsida</taxon>
        <taxon>Ranunculales</taxon>
        <taxon>Ranunculaceae</taxon>
        <taxon>Thalictroideae</taxon>
        <taxon>Aquilegia</taxon>
    </lineage>
</organism>
<dbReference type="InterPro" id="IPR002182">
    <property type="entry name" value="NB-ARC"/>
</dbReference>
<dbReference type="OrthoDB" id="664960at2759"/>
<feature type="domain" description="NB-ARC" evidence="1">
    <location>
        <begin position="150"/>
        <end position="224"/>
    </location>
</feature>
<proteinExistence type="predicted"/>
<dbReference type="AlphaFoldDB" id="A0A2G5CE07"/>
<evidence type="ECO:0000313" key="3">
    <source>
        <dbReference type="Proteomes" id="UP000230069"/>
    </source>
</evidence>
<gene>
    <name evidence="2" type="ORF">AQUCO_05900013v1</name>
</gene>
<dbReference type="PANTHER" id="PTHR33463">
    <property type="entry name" value="NB-ARC DOMAIN-CONTAINING PROTEIN-RELATED"/>
    <property type="match status" value="1"/>
</dbReference>
<keyword evidence="3" id="KW-1185">Reference proteome</keyword>
<dbReference type="PANTHER" id="PTHR33463:SF167">
    <property type="entry name" value="PUTATIVE-RELATED"/>
    <property type="match status" value="1"/>
</dbReference>
<dbReference type="STRING" id="218851.A0A2G5CE07"/>
<reference evidence="2 3" key="1">
    <citation type="submission" date="2017-09" db="EMBL/GenBank/DDBJ databases">
        <title>WGS assembly of Aquilegia coerulea Goldsmith.</title>
        <authorList>
            <person name="Hodges S."/>
            <person name="Kramer E."/>
            <person name="Nordborg M."/>
            <person name="Tomkins J."/>
            <person name="Borevitz J."/>
            <person name="Derieg N."/>
            <person name="Yan J."/>
            <person name="Mihaltcheva S."/>
            <person name="Hayes R.D."/>
            <person name="Rokhsar D."/>
        </authorList>
    </citation>
    <scope>NUCLEOTIDE SEQUENCE [LARGE SCALE GENOMIC DNA]</scope>
    <source>
        <strain evidence="3">cv. Goldsmith</strain>
    </source>
</reference>
<evidence type="ECO:0000259" key="1">
    <source>
        <dbReference type="Pfam" id="PF00931"/>
    </source>
</evidence>
<accession>A0A2G5CE07</accession>
<dbReference type="InParanoid" id="A0A2G5CE07"/>
<name>A0A2G5CE07_AQUCA</name>
<dbReference type="Proteomes" id="UP000230069">
    <property type="component" value="Unassembled WGS sequence"/>
</dbReference>
<sequence>MAEIIAAIGTLLSCFCQQNCLNTQIFVRCKHMINPKKEIKKLIIVKTELIALKDDVNGKLHTARIDRGEVPTHVVESWLKNVQRILEDTKLIEGEFKTSKRCLNGVLPKCCSNFNLGQRSDLLKETLTWQVPKVGDELPAQKLVGETTAQKSLEKVWELLMDGESRVVGVYGMGGIGKTKMAMAINNRILEKSNQFDKIIWVTLSKARDIPGLQIDIAKKVYPNPLQTMGAKY</sequence>